<proteinExistence type="predicted"/>
<protein>
    <submittedName>
        <fullName evidence="1">Uncharacterized protein</fullName>
    </submittedName>
</protein>
<gene>
    <name evidence="1" type="ORF">S03H2_14645</name>
</gene>
<reference evidence="1" key="1">
    <citation type="journal article" date="2014" name="Front. Microbiol.">
        <title>High frequency of phylogenetically diverse reductive dehalogenase-homologous genes in deep subseafloor sedimentary metagenomes.</title>
        <authorList>
            <person name="Kawai M."/>
            <person name="Futagami T."/>
            <person name="Toyoda A."/>
            <person name="Takaki Y."/>
            <person name="Nishi S."/>
            <person name="Hori S."/>
            <person name="Arai W."/>
            <person name="Tsubouchi T."/>
            <person name="Morono Y."/>
            <person name="Uchiyama I."/>
            <person name="Ito T."/>
            <person name="Fujiyama A."/>
            <person name="Inagaki F."/>
            <person name="Takami H."/>
        </authorList>
    </citation>
    <scope>NUCLEOTIDE SEQUENCE</scope>
    <source>
        <strain evidence="1">Expedition CK06-06</strain>
    </source>
</reference>
<dbReference type="EMBL" id="BARU01007437">
    <property type="protein sequence ID" value="GAH45153.1"/>
    <property type="molecule type" value="Genomic_DNA"/>
</dbReference>
<sequence length="64" mass="7343">MPAIEAVWGFELFFSSSSQEEEDENDGDDDDYENFTLAEQYSEHFGFVSGFMQPYVQNEITKSG</sequence>
<dbReference type="AlphaFoldDB" id="X1HIL9"/>
<comment type="caution">
    <text evidence="1">The sequence shown here is derived from an EMBL/GenBank/DDBJ whole genome shotgun (WGS) entry which is preliminary data.</text>
</comment>
<accession>X1HIL9</accession>
<evidence type="ECO:0000313" key="1">
    <source>
        <dbReference type="EMBL" id="GAH45153.1"/>
    </source>
</evidence>
<name>X1HIL9_9ZZZZ</name>
<organism evidence="1">
    <name type="scientific">marine sediment metagenome</name>
    <dbReference type="NCBI Taxonomy" id="412755"/>
    <lineage>
        <taxon>unclassified sequences</taxon>
        <taxon>metagenomes</taxon>
        <taxon>ecological metagenomes</taxon>
    </lineage>
</organism>